<gene>
    <name evidence="2" type="ORF">AFI02nite_42950</name>
    <name evidence="3" type="ORF">GNP88_21070</name>
</gene>
<dbReference type="AlphaFoldDB" id="A0A510UNY9"/>
<protein>
    <recommendedName>
        <fullName evidence="1">Bacteriophage T5 Orf172 DNA-binding domain-containing protein</fullName>
    </recommendedName>
</protein>
<dbReference type="EMBL" id="BJTZ01000155">
    <property type="protein sequence ID" value="GEK16259.1"/>
    <property type="molecule type" value="Genomic_DNA"/>
</dbReference>
<reference evidence="2 4" key="1">
    <citation type="submission" date="2019-07" db="EMBL/GenBank/DDBJ databases">
        <title>Whole genome shotgun sequence of Aliivibrio fischeri NBRC 101058.</title>
        <authorList>
            <person name="Hosoyama A."/>
            <person name="Uohara A."/>
            <person name="Ohji S."/>
            <person name="Ichikawa N."/>
        </authorList>
    </citation>
    <scope>NUCLEOTIDE SEQUENCE [LARGE SCALE GENOMIC DNA]</scope>
    <source>
        <strain evidence="2 4">NBRC 101058</strain>
    </source>
</reference>
<accession>A0A510UNY9</accession>
<evidence type="ECO:0000259" key="1">
    <source>
        <dbReference type="SMART" id="SM00974"/>
    </source>
</evidence>
<evidence type="ECO:0000313" key="3">
    <source>
        <dbReference type="EMBL" id="MUK51571.1"/>
    </source>
</evidence>
<organism evidence="2 4">
    <name type="scientific">Aliivibrio fischeri</name>
    <name type="common">Vibrio fischeri</name>
    <dbReference type="NCBI Taxonomy" id="668"/>
    <lineage>
        <taxon>Bacteria</taxon>
        <taxon>Pseudomonadati</taxon>
        <taxon>Pseudomonadota</taxon>
        <taxon>Gammaproteobacteria</taxon>
        <taxon>Vibrionales</taxon>
        <taxon>Vibrionaceae</taxon>
        <taxon>Aliivibrio</taxon>
    </lineage>
</organism>
<dbReference type="RefSeq" id="WP_146867094.1">
    <property type="nucleotide sequence ID" value="NZ_BJTZ01000155.1"/>
</dbReference>
<dbReference type="Pfam" id="PF13455">
    <property type="entry name" value="MUG113"/>
    <property type="match status" value="1"/>
</dbReference>
<evidence type="ECO:0000313" key="2">
    <source>
        <dbReference type="EMBL" id="GEK16259.1"/>
    </source>
</evidence>
<dbReference type="EMBL" id="WOBN01000086">
    <property type="protein sequence ID" value="MUK51571.1"/>
    <property type="molecule type" value="Genomic_DNA"/>
</dbReference>
<feature type="domain" description="Bacteriophage T5 Orf172 DNA-binding" evidence="1">
    <location>
        <begin position="16"/>
        <end position="89"/>
    </location>
</feature>
<name>A0A510UNY9_ALIFS</name>
<proteinExistence type="predicted"/>
<evidence type="ECO:0000313" key="5">
    <source>
        <dbReference type="Proteomes" id="UP000448038"/>
    </source>
</evidence>
<dbReference type="InterPro" id="IPR018306">
    <property type="entry name" value="Phage_T5_Orf172_DNA-bd"/>
</dbReference>
<evidence type="ECO:0000313" key="4">
    <source>
        <dbReference type="Proteomes" id="UP000321787"/>
    </source>
</evidence>
<dbReference type="SMART" id="SM00974">
    <property type="entry name" value="T5orf172"/>
    <property type="match status" value="1"/>
</dbReference>
<sequence length="139" mass="16140">MGSKIVDRYIVYFIQGEITQKIKIGQTRGMVDERMSELQTGSPDQLVHLGSYIGHELTEDDLRKKFKSHLSHGEWFYPNTDIYDFISKNCIKDIQAIYHTYDQIEKGSLTFEEAMSLGEERLVSDSKKYMDEVVKSISF</sequence>
<dbReference type="Proteomes" id="UP000321787">
    <property type="component" value="Unassembled WGS sequence"/>
</dbReference>
<comment type="caution">
    <text evidence="2">The sequence shown here is derived from an EMBL/GenBank/DDBJ whole genome shotgun (WGS) entry which is preliminary data.</text>
</comment>
<dbReference type="Proteomes" id="UP000448038">
    <property type="component" value="Unassembled WGS sequence"/>
</dbReference>
<reference evidence="3 5" key="2">
    <citation type="submission" date="2019-11" db="EMBL/GenBank/DDBJ databases">
        <title>Using colonization assays and comparative genomics to discover symbiosis behaviors and factors in Vibrio fischeri.</title>
        <authorList>
            <person name="Bongrand C."/>
            <person name="Moriano-Gutierrez S."/>
            <person name="Arevalo P."/>
            <person name="Mcfall-Ngai M."/>
            <person name="Visick K."/>
            <person name="Polz M.F."/>
            <person name="Ruby E.G."/>
        </authorList>
    </citation>
    <scope>NUCLEOTIDE SEQUENCE [LARGE SCALE GENOMIC DNA]</scope>
    <source>
        <strain evidence="3">Emors.4.1</strain>
        <strain evidence="5">emors.4.1</strain>
    </source>
</reference>